<feature type="compositionally biased region" description="Basic and acidic residues" evidence="1">
    <location>
        <begin position="220"/>
        <end position="230"/>
    </location>
</feature>
<feature type="compositionally biased region" description="Polar residues" evidence="1">
    <location>
        <begin position="75"/>
        <end position="84"/>
    </location>
</feature>
<dbReference type="EMBL" id="BPWL01000001">
    <property type="protein sequence ID" value="GJJ06790.1"/>
    <property type="molecule type" value="Genomic_DNA"/>
</dbReference>
<evidence type="ECO:0000313" key="3">
    <source>
        <dbReference type="Proteomes" id="UP001050691"/>
    </source>
</evidence>
<evidence type="ECO:0000313" key="2">
    <source>
        <dbReference type="EMBL" id="GJJ06790.1"/>
    </source>
</evidence>
<dbReference type="Proteomes" id="UP001050691">
    <property type="component" value="Unassembled WGS sequence"/>
</dbReference>
<comment type="caution">
    <text evidence="2">The sequence shown here is derived from an EMBL/GenBank/DDBJ whole genome shotgun (WGS) entry which is preliminary data.</text>
</comment>
<feature type="region of interest" description="Disordered" evidence="1">
    <location>
        <begin position="1"/>
        <end position="23"/>
    </location>
</feature>
<feature type="region of interest" description="Disordered" evidence="1">
    <location>
        <begin position="208"/>
        <end position="247"/>
    </location>
</feature>
<proteinExistence type="predicted"/>
<reference evidence="2" key="1">
    <citation type="submission" date="2021-10" db="EMBL/GenBank/DDBJ databases">
        <title>De novo Genome Assembly of Clathrus columnatus (Basidiomycota, Fungi) Using Illumina and Nanopore Sequence Data.</title>
        <authorList>
            <person name="Ogiso-Tanaka E."/>
            <person name="Itagaki H."/>
            <person name="Hosoya T."/>
            <person name="Hosaka K."/>
        </authorList>
    </citation>
    <scope>NUCLEOTIDE SEQUENCE</scope>
    <source>
        <strain evidence="2">MO-923</strain>
    </source>
</reference>
<keyword evidence="3" id="KW-1185">Reference proteome</keyword>
<sequence length="354" mass="39737">MDMDDDDTPLAIGLEDAPEGGADFSGVKLGELLDDSDDLTIPFYYHLNSSQLMQSFVDDDEERVLGNVIPQLRSVSRRTSTDANSPVPPPPSVIQQQSKPKSVKHRKSRSRSHIKLGGWHNYEVDITVLALRDTRTQAPTSTIPLDEPAGSSDSQKDSNDYAPSKTPDKEKKGQGRFGGRLLTDVPLKKARGAKYDLTDPWWRSSVARSSKCRNPQHLADAQDSKTDQKHSMRARRSASMNVSVSPGHGHKYTASHRFNAILEASFDELKIAIAKENWEVKGRFPPSFKPKSQSLAWAAIWKRWELLEELEVLGEGGLSKLKLIRKRMFRTGPHDYESVVEYWDTIRTPGSERT</sequence>
<dbReference type="AlphaFoldDB" id="A0AAV5A4G9"/>
<feature type="compositionally biased region" description="Basic residues" evidence="1">
    <location>
        <begin position="101"/>
        <end position="114"/>
    </location>
</feature>
<name>A0AAV5A4G9_9AGAM</name>
<evidence type="ECO:0000256" key="1">
    <source>
        <dbReference type="SAM" id="MobiDB-lite"/>
    </source>
</evidence>
<accession>A0AAV5A4G9</accession>
<gene>
    <name evidence="2" type="ORF">Clacol_000986</name>
</gene>
<feature type="region of interest" description="Disordered" evidence="1">
    <location>
        <begin position="138"/>
        <end position="181"/>
    </location>
</feature>
<feature type="region of interest" description="Disordered" evidence="1">
    <location>
        <begin position="75"/>
        <end position="114"/>
    </location>
</feature>
<protein>
    <submittedName>
        <fullName evidence="2">Uncharacterized protein</fullName>
    </submittedName>
</protein>
<organism evidence="2 3">
    <name type="scientific">Clathrus columnatus</name>
    <dbReference type="NCBI Taxonomy" id="1419009"/>
    <lineage>
        <taxon>Eukaryota</taxon>
        <taxon>Fungi</taxon>
        <taxon>Dikarya</taxon>
        <taxon>Basidiomycota</taxon>
        <taxon>Agaricomycotina</taxon>
        <taxon>Agaricomycetes</taxon>
        <taxon>Phallomycetidae</taxon>
        <taxon>Phallales</taxon>
        <taxon>Clathraceae</taxon>
        <taxon>Clathrus</taxon>
    </lineage>
</organism>